<organism evidence="2 3">
    <name type="scientific">Alcanivorax borkumensis (strain ATCC 700651 / DSM 11573 / NCIMB 13689 / SK2)</name>
    <dbReference type="NCBI Taxonomy" id="393595"/>
    <lineage>
        <taxon>Bacteria</taxon>
        <taxon>Pseudomonadati</taxon>
        <taxon>Pseudomonadota</taxon>
        <taxon>Gammaproteobacteria</taxon>
        <taxon>Oceanospirillales</taxon>
        <taxon>Alcanivoracaceae</taxon>
        <taxon>Alcanivorax</taxon>
    </lineage>
</organism>
<dbReference type="HOGENOM" id="CLU_069787_1_0_6"/>
<dbReference type="EMBL" id="AM286690">
    <property type="protein sequence ID" value="CAL16996.1"/>
    <property type="molecule type" value="Genomic_DNA"/>
</dbReference>
<proteinExistence type="predicted"/>
<dbReference type="KEGG" id="abo:ABO_1548"/>
<feature type="transmembrane region" description="Helical" evidence="1">
    <location>
        <begin position="234"/>
        <end position="252"/>
    </location>
</feature>
<dbReference type="Pfam" id="PF01944">
    <property type="entry name" value="SpoIIM"/>
    <property type="match status" value="1"/>
</dbReference>
<dbReference type="AlphaFoldDB" id="Q0VPA2"/>
<dbReference type="InterPro" id="IPR002798">
    <property type="entry name" value="SpoIIM-like"/>
</dbReference>
<evidence type="ECO:0008006" key="4">
    <source>
        <dbReference type="Google" id="ProtNLM"/>
    </source>
</evidence>
<dbReference type="eggNOG" id="COG1300">
    <property type="taxonomic scope" value="Bacteria"/>
</dbReference>
<evidence type="ECO:0000313" key="3">
    <source>
        <dbReference type="Proteomes" id="UP000008871"/>
    </source>
</evidence>
<feature type="transmembrane region" description="Helical" evidence="1">
    <location>
        <begin position="299"/>
        <end position="318"/>
    </location>
</feature>
<dbReference type="Proteomes" id="UP000008871">
    <property type="component" value="Chromosome"/>
</dbReference>
<dbReference type="OrthoDB" id="9792847at2"/>
<dbReference type="STRING" id="393595.ABO_1548"/>
<protein>
    <recommendedName>
        <fullName evidence="4">Stage II sporulation protein M</fullName>
    </recommendedName>
</protein>
<keyword evidence="1" id="KW-0812">Transmembrane</keyword>
<feature type="transmembrane region" description="Helical" evidence="1">
    <location>
        <begin position="105"/>
        <end position="126"/>
    </location>
</feature>
<keyword evidence="1" id="KW-0472">Membrane</keyword>
<reference evidence="2 3" key="1">
    <citation type="journal article" date="2006" name="Nat. Biotechnol.">
        <title>Genome sequence of the ubiquitous hydrocarbon-degrading marine bacterium Alcanivorax borkumensis.</title>
        <authorList>
            <person name="Schneiker S."/>
            <person name="Martins dos Santos V.A.P."/>
            <person name="Bartels D."/>
            <person name="Bekel T."/>
            <person name="Brecht M."/>
            <person name="Buhrmester J."/>
            <person name="Chernikova T.N."/>
            <person name="Denaro R."/>
            <person name="Ferrer M."/>
            <person name="Gertler C."/>
            <person name="Goesmann A."/>
            <person name="Golyshina O.V."/>
            <person name="Kaminski F."/>
            <person name="Khachane A.N."/>
            <person name="Lang S."/>
            <person name="Linke B."/>
            <person name="McHardy A.C."/>
            <person name="Meyer F."/>
            <person name="Nechitaylo T."/>
            <person name="Puehler A."/>
            <person name="Regenhardt D."/>
            <person name="Rupp O."/>
            <person name="Sabirova J.S."/>
            <person name="Selbitschka W."/>
            <person name="Yakimov M.M."/>
            <person name="Timmis K.N."/>
            <person name="Vorhoelter F.-J."/>
            <person name="Weidner S."/>
            <person name="Kaiser O."/>
            <person name="Golyshin P.N."/>
        </authorList>
    </citation>
    <scope>NUCLEOTIDE SEQUENCE [LARGE SCALE GENOMIC DNA]</scope>
    <source>
        <strain evidence="3">ATCC 700651 / DSM 11573 / NCIMB 13689 / SK2</strain>
    </source>
</reference>
<feature type="transmembrane region" description="Helical" evidence="1">
    <location>
        <begin position="273"/>
        <end position="293"/>
    </location>
</feature>
<sequence length="327" mass="36543">MKQARFEQQYRSQWQALENQLEQLESLHVSKKNTLPLNTFVTDYRKLCHQLALARERGYSVQLQQFLNNLMLRAHRQLYRYNPSLADRIGTFIASGFPQAVRRQWRWHLVSALTFVLSMALVWALVHQQPEMIYSVVDEASITSLESMYQPDNQAGMKSERSGDDDVMMFGHYIQNNIGIAFRTFASGLLLGVGALVVMLFNGSFFGAAAGHLINVGAQEPFFTFVIAHGAPELTAIVLAGGAGLRLGWAIIAPGPWSRLDALRLAARDALPTMYGVFALLLLAAFIEAFWSPRDLAAAIKYSVGAACWVLLYLYLFFGGRDGTREG</sequence>
<gene>
    <name evidence="2" type="ordered locus">ABO_1548</name>
</gene>
<dbReference type="PANTHER" id="PTHR35337:SF1">
    <property type="entry name" value="SLR1478 PROTEIN"/>
    <property type="match status" value="1"/>
</dbReference>
<dbReference type="PANTHER" id="PTHR35337">
    <property type="entry name" value="SLR1478 PROTEIN"/>
    <property type="match status" value="1"/>
</dbReference>
<name>Q0VPA2_ALCBS</name>
<evidence type="ECO:0000313" key="2">
    <source>
        <dbReference type="EMBL" id="CAL16996.1"/>
    </source>
</evidence>
<keyword evidence="1" id="KW-1133">Transmembrane helix</keyword>
<evidence type="ECO:0000256" key="1">
    <source>
        <dbReference type="SAM" id="Phobius"/>
    </source>
</evidence>
<dbReference type="RefSeq" id="WP_011588829.1">
    <property type="nucleotide sequence ID" value="NC_008260.1"/>
</dbReference>
<feature type="transmembrane region" description="Helical" evidence="1">
    <location>
        <begin position="189"/>
        <end position="214"/>
    </location>
</feature>
<keyword evidence="3" id="KW-1185">Reference proteome</keyword>
<accession>Q0VPA2</accession>